<dbReference type="GO" id="GO:0005829">
    <property type="term" value="C:cytosol"/>
    <property type="evidence" value="ECO:0007669"/>
    <property type="project" value="TreeGrafter"/>
</dbReference>
<evidence type="ECO:0000256" key="2">
    <source>
        <dbReference type="ARBA" id="ARBA00012513"/>
    </source>
</evidence>
<dbReference type="STRING" id="42249.A0A317STS5"/>
<evidence type="ECO:0000256" key="9">
    <source>
        <dbReference type="ARBA" id="ARBA00030237"/>
    </source>
</evidence>
<name>A0A317STS5_9PEZI</name>
<evidence type="ECO:0000256" key="12">
    <source>
        <dbReference type="SAM" id="MobiDB-lite"/>
    </source>
</evidence>
<dbReference type="EMBL" id="PYWC01000019">
    <property type="protein sequence ID" value="PWW77819.1"/>
    <property type="molecule type" value="Genomic_DNA"/>
</dbReference>
<keyword evidence="8" id="KW-0072">Autophagy</keyword>
<evidence type="ECO:0000259" key="13">
    <source>
        <dbReference type="PROSITE" id="PS50011"/>
    </source>
</evidence>
<dbReference type="InterPro" id="IPR008271">
    <property type="entry name" value="Ser/Thr_kinase_AS"/>
</dbReference>
<evidence type="ECO:0000256" key="6">
    <source>
        <dbReference type="ARBA" id="ARBA00022777"/>
    </source>
</evidence>
<gene>
    <name evidence="14" type="ORF">C7212DRAFT_350798</name>
</gene>
<accession>A0A317STS5</accession>
<comment type="catalytic activity">
    <reaction evidence="10">
        <text>L-threonyl-[protein] + ATP = O-phospho-L-threonyl-[protein] + ADP + H(+)</text>
        <dbReference type="Rhea" id="RHEA:46608"/>
        <dbReference type="Rhea" id="RHEA-COMP:11060"/>
        <dbReference type="Rhea" id="RHEA-COMP:11605"/>
        <dbReference type="ChEBI" id="CHEBI:15378"/>
        <dbReference type="ChEBI" id="CHEBI:30013"/>
        <dbReference type="ChEBI" id="CHEBI:30616"/>
        <dbReference type="ChEBI" id="CHEBI:61977"/>
        <dbReference type="ChEBI" id="CHEBI:456216"/>
        <dbReference type="EC" id="2.7.11.1"/>
    </reaction>
</comment>
<dbReference type="OrthoDB" id="10252171at2759"/>
<keyword evidence="3" id="KW-0723">Serine/threonine-protein kinase</keyword>
<evidence type="ECO:0000256" key="8">
    <source>
        <dbReference type="ARBA" id="ARBA00023006"/>
    </source>
</evidence>
<dbReference type="SMART" id="SM00220">
    <property type="entry name" value="S_TKc"/>
    <property type="match status" value="1"/>
</dbReference>
<dbReference type="GO" id="GO:0004674">
    <property type="term" value="F:protein serine/threonine kinase activity"/>
    <property type="evidence" value="ECO:0007669"/>
    <property type="project" value="UniProtKB-KW"/>
</dbReference>
<feature type="region of interest" description="Disordered" evidence="12">
    <location>
        <begin position="68"/>
        <end position="106"/>
    </location>
</feature>
<evidence type="ECO:0000256" key="5">
    <source>
        <dbReference type="ARBA" id="ARBA00022741"/>
    </source>
</evidence>
<dbReference type="GO" id="GO:0005776">
    <property type="term" value="C:autophagosome"/>
    <property type="evidence" value="ECO:0007669"/>
    <property type="project" value="TreeGrafter"/>
</dbReference>
<dbReference type="GO" id="GO:0010506">
    <property type="term" value="P:regulation of autophagy"/>
    <property type="evidence" value="ECO:0007669"/>
    <property type="project" value="InterPro"/>
</dbReference>
<organism evidence="14 15">
    <name type="scientific">Tuber magnatum</name>
    <name type="common">white Piedmont truffle</name>
    <dbReference type="NCBI Taxonomy" id="42249"/>
    <lineage>
        <taxon>Eukaryota</taxon>
        <taxon>Fungi</taxon>
        <taxon>Dikarya</taxon>
        <taxon>Ascomycota</taxon>
        <taxon>Pezizomycotina</taxon>
        <taxon>Pezizomycetes</taxon>
        <taxon>Pezizales</taxon>
        <taxon>Tuberaceae</taxon>
        <taxon>Tuber</taxon>
    </lineage>
</organism>
<dbReference type="InterPro" id="IPR011009">
    <property type="entry name" value="Kinase-like_dom_sf"/>
</dbReference>
<evidence type="ECO:0000256" key="10">
    <source>
        <dbReference type="ARBA" id="ARBA00047899"/>
    </source>
</evidence>
<protein>
    <recommendedName>
        <fullName evidence="2">non-specific serine/threonine protein kinase</fullName>
        <ecNumber evidence="2">2.7.11.1</ecNumber>
    </recommendedName>
    <alternativeName>
        <fullName evidence="9">Autophagy-related protein 1</fullName>
    </alternativeName>
</protein>
<dbReference type="GO" id="GO:0000045">
    <property type="term" value="P:autophagosome assembly"/>
    <property type="evidence" value="ECO:0007669"/>
    <property type="project" value="TreeGrafter"/>
</dbReference>
<feature type="compositionally biased region" description="Polar residues" evidence="12">
    <location>
        <begin position="80"/>
        <end position="104"/>
    </location>
</feature>
<comment type="subcellular location">
    <subcellularLocation>
        <location evidence="1">Preautophagosomal structure membrane</location>
        <topology evidence="1">Peripheral membrane protein</topology>
    </subcellularLocation>
</comment>
<comment type="catalytic activity">
    <reaction evidence="11">
        <text>L-seryl-[protein] + ATP = O-phospho-L-seryl-[protein] + ADP + H(+)</text>
        <dbReference type="Rhea" id="RHEA:17989"/>
        <dbReference type="Rhea" id="RHEA-COMP:9863"/>
        <dbReference type="Rhea" id="RHEA-COMP:11604"/>
        <dbReference type="ChEBI" id="CHEBI:15378"/>
        <dbReference type="ChEBI" id="CHEBI:29999"/>
        <dbReference type="ChEBI" id="CHEBI:30616"/>
        <dbReference type="ChEBI" id="CHEBI:83421"/>
        <dbReference type="ChEBI" id="CHEBI:456216"/>
        <dbReference type="EC" id="2.7.11.1"/>
    </reaction>
</comment>
<evidence type="ECO:0000256" key="7">
    <source>
        <dbReference type="ARBA" id="ARBA00022840"/>
    </source>
</evidence>
<dbReference type="GO" id="GO:0034045">
    <property type="term" value="C:phagophore assembly site membrane"/>
    <property type="evidence" value="ECO:0007669"/>
    <property type="project" value="UniProtKB-SubCell"/>
</dbReference>
<dbReference type="Proteomes" id="UP000246991">
    <property type="component" value="Unassembled WGS sequence"/>
</dbReference>
<evidence type="ECO:0000313" key="14">
    <source>
        <dbReference type="EMBL" id="PWW77819.1"/>
    </source>
</evidence>
<feature type="domain" description="Protein kinase" evidence="13">
    <location>
        <begin position="154"/>
        <end position="425"/>
    </location>
</feature>
<evidence type="ECO:0000256" key="4">
    <source>
        <dbReference type="ARBA" id="ARBA00022679"/>
    </source>
</evidence>
<dbReference type="GO" id="GO:0005524">
    <property type="term" value="F:ATP binding"/>
    <property type="evidence" value="ECO:0007669"/>
    <property type="project" value="UniProtKB-KW"/>
</dbReference>
<dbReference type="PANTHER" id="PTHR24348:SF22">
    <property type="entry name" value="NON-SPECIFIC SERINE_THREONINE PROTEIN KINASE"/>
    <property type="match status" value="1"/>
</dbReference>
<dbReference type="PROSITE" id="PS50011">
    <property type="entry name" value="PROTEIN_KINASE_DOM"/>
    <property type="match status" value="1"/>
</dbReference>
<dbReference type="SUPFAM" id="SSF56112">
    <property type="entry name" value="Protein kinase-like (PK-like)"/>
    <property type="match status" value="1"/>
</dbReference>
<evidence type="ECO:0000256" key="1">
    <source>
        <dbReference type="ARBA" id="ARBA00004623"/>
    </source>
</evidence>
<evidence type="ECO:0000313" key="15">
    <source>
        <dbReference type="Proteomes" id="UP000246991"/>
    </source>
</evidence>
<dbReference type="Gene3D" id="1.10.510.10">
    <property type="entry name" value="Transferase(Phosphotransferase) domain 1"/>
    <property type="match status" value="1"/>
</dbReference>
<dbReference type="Pfam" id="PF00069">
    <property type="entry name" value="Pkinase"/>
    <property type="match status" value="1"/>
</dbReference>
<evidence type="ECO:0000256" key="3">
    <source>
        <dbReference type="ARBA" id="ARBA00022527"/>
    </source>
</evidence>
<dbReference type="EC" id="2.7.11.1" evidence="2"/>
<keyword evidence="5" id="KW-0547">Nucleotide-binding</keyword>
<proteinExistence type="predicted"/>
<dbReference type="CDD" id="cd00180">
    <property type="entry name" value="PKc"/>
    <property type="match status" value="1"/>
</dbReference>
<keyword evidence="6 14" id="KW-0418">Kinase</keyword>
<comment type="caution">
    <text evidence="14">The sequence shown here is derived from an EMBL/GenBank/DDBJ whole genome shotgun (WGS) entry which is preliminary data.</text>
</comment>
<dbReference type="PANTHER" id="PTHR24348">
    <property type="entry name" value="SERINE/THREONINE-PROTEIN KINASE UNC-51-RELATED"/>
    <property type="match status" value="1"/>
</dbReference>
<dbReference type="InterPro" id="IPR000719">
    <property type="entry name" value="Prot_kinase_dom"/>
</dbReference>
<keyword evidence="7" id="KW-0067">ATP-binding</keyword>
<reference evidence="14 15" key="1">
    <citation type="submission" date="2018-03" db="EMBL/GenBank/DDBJ databases">
        <title>Genomes of Pezizomycetes fungi and the evolution of truffles.</title>
        <authorList>
            <person name="Murat C."/>
            <person name="Payen T."/>
            <person name="Noel B."/>
            <person name="Kuo A."/>
            <person name="Martin F.M."/>
        </authorList>
    </citation>
    <scope>NUCLEOTIDE SEQUENCE [LARGE SCALE GENOMIC DNA]</scope>
    <source>
        <strain evidence="14">091103-1</strain>
    </source>
</reference>
<evidence type="ECO:0000256" key="11">
    <source>
        <dbReference type="ARBA" id="ARBA00048679"/>
    </source>
</evidence>
<keyword evidence="15" id="KW-1185">Reference proteome</keyword>
<keyword evidence="4" id="KW-0808">Transferase</keyword>
<sequence length="504" mass="55964">MSDNQRPQIVGNFSGNVNSMNFVNAGDAVQDFWHPLMAGSTFPDMMKGARFHPKFLITTQFELYIDPPIGRTDTAETPKAKQNQPTQHHAQTRSDAPSPTQFQSGKLGANNVIGGNPPFFTGGTIFGEPRDKAPEPASRETEVYGTPVREPPAWRLNYEIGSGSFGTVFLEKVQTRGMESPELWAVKRISKAIPNFPAKRYQAEIKNLQELSKSDPEWFVKFNASYQDAHYVYIAMEYIPIGDISKTFVKGYRWKESDTKVAIEQLLRGLVVMHKEGITHRDLKPENIFLCIPDRRSRALRVKIGDFGTSKRIPLSSASTYLKTTTGTEGYMAPEMDDTERAEEPKTNRVDIWSLGCILYRMVAGKPLFANRREVWRYSMQAVSPPPAVEKIGFSVSCVNFLHRVLQPNEKDRPSAEECLGMAWITSEAPGSEYSISQSLYTRLSKLKLEAPDVYSLSEAVANSAGSGSPARGLSTVVTPMTGPTASTLRTAKTFGPARAAVFP</sequence>
<dbReference type="AlphaFoldDB" id="A0A317STS5"/>
<dbReference type="PROSITE" id="PS00108">
    <property type="entry name" value="PROTEIN_KINASE_ST"/>
    <property type="match status" value="1"/>
</dbReference>
<dbReference type="InterPro" id="IPR045269">
    <property type="entry name" value="Atg1-like"/>
</dbReference>